<dbReference type="Proteomes" id="UP000324222">
    <property type="component" value="Unassembled WGS sequence"/>
</dbReference>
<proteinExistence type="predicted"/>
<gene>
    <name evidence="2" type="ORF">E2C01_083822</name>
</gene>
<feature type="compositionally biased region" description="Basic residues" evidence="1">
    <location>
        <begin position="14"/>
        <end position="32"/>
    </location>
</feature>
<dbReference type="EMBL" id="VSRR010079291">
    <property type="protein sequence ID" value="MPC88898.1"/>
    <property type="molecule type" value="Genomic_DNA"/>
</dbReference>
<dbReference type="AlphaFoldDB" id="A0A5B7J7K8"/>
<evidence type="ECO:0000313" key="3">
    <source>
        <dbReference type="Proteomes" id="UP000324222"/>
    </source>
</evidence>
<keyword evidence="3" id="KW-1185">Reference proteome</keyword>
<comment type="caution">
    <text evidence="2">The sequence shown here is derived from an EMBL/GenBank/DDBJ whole genome shotgun (WGS) entry which is preliminary data.</text>
</comment>
<accession>A0A5B7J7K8</accession>
<evidence type="ECO:0000256" key="1">
    <source>
        <dbReference type="SAM" id="MobiDB-lite"/>
    </source>
</evidence>
<name>A0A5B7J7K8_PORTR</name>
<protein>
    <submittedName>
        <fullName evidence="2">Uncharacterized protein</fullName>
    </submittedName>
</protein>
<organism evidence="2 3">
    <name type="scientific">Portunus trituberculatus</name>
    <name type="common">Swimming crab</name>
    <name type="synonym">Neptunus trituberculatus</name>
    <dbReference type="NCBI Taxonomy" id="210409"/>
    <lineage>
        <taxon>Eukaryota</taxon>
        <taxon>Metazoa</taxon>
        <taxon>Ecdysozoa</taxon>
        <taxon>Arthropoda</taxon>
        <taxon>Crustacea</taxon>
        <taxon>Multicrustacea</taxon>
        <taxon>Malacostraca</taxon>
        <taxon>Eumalacostraca</taxon>
        <taxon>Eucarida</taxon>
        <taxon>Decapoda</taxon>
        <taxon>Pleocyemata</taxon>
        <taxon>Brachyura</taxon>
        <taxon>Eubrachyura</taxon>
        <taxon>Portunoidea</taxon>
        <taxon>Portunidae</taxon>
        <taxon>Portuninae</taxon>
        <taxon>Portunus</taxon>
    </lineage>
</organism>
<feature type="region of interest" description="Disordered" evidence="1">
    <location>
        <begin position="1"/>
        <end position="36"/>
    </location>
</feature>
<evidence type="ECO:0000313" key="2">
    <source>
        <dbReference type="EMBL" id="MPC88898.1"/>
    </source>
</evidence>
<sequence length="111" mass="12866">MSDQSGGEVSVLKASKRRRPETWKKNMRKAKRNRGEEYVSQEVRKGRLWRHERLTQIYDAIYLCETPTITEEGGEEGSSDPPPVSEPRMVLQTNCVKRRWESKSLKSAQLS</sequence>
<feature type="region of interest" description="Disordered" evidence="1">
    <location>
        <begin position="69"/>
        <end position="89"/>
    </location>
</feature>
<reference evidence="2 3" key="1">
    <citation type="submission" date="2019-05" db="EMBL/GenBank/DDBJ databases">
        <title>Another draft genome of Portunus trituberculatus and its Hox gene families provides insights of decapod evolution.</title>
        <authorList>
            <person name="Jeong J.-H."/>
            <person name="Song I."/>
            <person name="Kim S."/>
            <person name="Choi T."/>
            <person name="Kim D."/>
            <person name="Ryu S."/>
            <person name="Kim W."/>
        </authorList>
    </citation>
    <scope>NUCLEOTIDE SEQUENCE [LARGE SCALE GENOMIC DNA]</scope>
    <source>
        <tissue evidence="2">Muscle</tissue>
    </source>
</reference>